<dbReference type="PANTHER" id="PTHR28620">
    <property type="entry name" value="CENTROMERE PROTEIN V"/>
    <property type="match status" value="1"/>
</dbReference>
<dbReference type="PROSITE" id="PS51891">
    <property type="entry name" value="CENP_V_GFA"/>
    <property type="match status" value="1"/>
</dbReference>
<evidence type="ECO:0000313" key="5">
    <source>
        <dbReference type="EMBL" id="MFC4818992.1"/>
    </source>
</evidence>
<keyword evidence="6" id="KW-1185">Reference proteome</keyword>
<evidence type="ECO:0000313" key="6">
    <source>
        <dbReference type="Proteomes" id="UP001595886"/>
    </source>
</evidence>
<comment type="caution">
    <text evidence="5">The sequence shown here is derived from an EMBL/GenBank/DDBJ whole genome shotgun (WGS) entry which is preliminary data.</text>
</comment>
<name>A0ABV9QQE9_9GAMM</name>
<sequence length="134" mass="14925">MKKTYQGSCHCGAVRFEAELDLAADSYKCNCSICTKSRNWGVLVKPHEFRLLAGEGELSDYRFGTHSNQHLFCRHCGVRPFGRGHIQEIGGDFVSVKLACLDGVDAAELAAVPVQYADGRNDNWWNPPTVTRHL</sequence>
<dbReference type="Pfam" id="PF04828">
    <property type="entry name" value="GFA"/>
    <property type="match status" value="1"/>
</dbReference>
<gene>
    <name evidence="5" type="ORF">ACFO6Q_01580</name>
</gene>
<dbReference type="EMBL" id="JBHSHD010000002">
    <property type="protein sequence ID" value="MFC4818992.1"/>
    <property type="molecule type" value="Genomic_DNA"/>
</dbReference>
<evidence type="ECO:0000256" key="1">
    <source>
        <dbReference type="ARBA" id="ARBA00005495"/>
    </source>
</evidence>
<proteinExistence type="inferred from homology"/>
<dbReference type="InterPro" id="IPR006913">
    <property type="entry name" value="CENP-V/GFA"/>
</dbReference>
<organism evidence="5 6">
    <name type="scientific">Dokdonella ginsengisoli</name>
    <dbReference type="NCBI Taxonomy" id="363846"/>
    <lineage>
        <taxon>Bacteria</taxon>
        <taxon>Pseudomonadati</taxon>
        <taxon>Pseudomonadota</taxon>
        <taxon>Gammaproteobacteria</taxon>
        <taxon>Lysobacterales</taxon>
        <taxon>Rhodanobacteraceae</taxon>
        <taxon>Dokdonella</taxon>
    </lineage>
</organism>
<comment type="similarity">
    <text evidence="1">Belongs to the Gfa family.</text>
</comment>
<dbReference type="Gene3D" id="2.170.150.70">
    <property type="match status" value="1"/>
</dbReference>
<dbReference type="SUPFAM" id="SSF51316">
    <property type="entry name" value="Mss4-like"/>
    <property type="match status" value="1"/>
</dbReference>
<dbReference type="InterPro" id="IPR052355">
    <property type="entry name" value="CENP-V-like"/>
</dbReference>
<reference evidence="6" key="1">
    <citation type="journal article" date="2019" name="Int. J. Syst. Evol. Microbiol.">
        <title>The Global Catalogue of Microorganisms (GCM) 10K type strain sequencing project: providing services to taxonomists for standard genome sequencing and annotation.</title>
        <authorList>
            <consortium name="The Broad Institute Genomics Platform"/>
            <consortium name="The Broad Institute Genome Sequencing Center for Infectious Disease"/>
            <person name="Wu L."/>
            <person name="Ma J."/>
        </authorList>
    </citation>
    <scope>NUCLEOTIDE SEQUENCE [LARGE SCALE GENOMIC DNA]</scope>
    <source>
        <strain evidence="6">CCUG 30340</strain>
    </source>
</reference>
<dbReference type="RefSeq" id="WP_380018727.1">
    <property type="nucleotide sequence ID" value="NZ_JBHSHD010000002.1"/>
</dbReference>
<evidence type="ECO:0000256" key="3">
    <source>
        <dbReference type="ARBA" id="ARBA00022833"/>
    </source>
</evidence>
<accession>A0ABV9QQE9</accession>
<evidence type="ECO:0000259" key="4">
    <source>
        <dbReference type="PROSITE" id="PS51891"/>
    </source>
</evidence>
<protein>
    <submittedName>
        <fullName evidence="5">GFA family protein</fullName>
    </submittedName>
</protein>
<keyword evidence="2" id="KW-0479">Metal-binding</keyword>
<evidence type="ECO:0000256" key="2">
    <source>
        <dbReference type="ARBA" id="ARBA00022723"/>
    </source>
</evidence>
<dbReference type="InterPro" id="IPR011057">
    <property type="entry name" value="Mss4-like_sf"/>
</dbReference>
<keyword evidence="3" id="KW-0862">Zinc</keyword>
<dbReference type="PANTHER" id="PTHR28620:SF1">
    <property type="entry name" value="CENP-V_GFA DOMAIN-CONTAINING PROTEIN"/>
    <property type="match status" value="1"/>
</dbReference>
<dbReference type="Proteomes" id="UP001595886">
    <property type="component" value="Unassembled WGS sequence"/>
</dbReference>
<feature type="domain" description="CENP-V/GFA" evidence="4">
    <location>
        <begin position="5"/>
        <end position="126"/>
    </location>
</feature>